<evidence type="ECO:0000313" key="1">
    <source>
        <dbReference type="EMBL" id="CAG8618428.1"/>
    </source>
</evidence>
<gene>
    <name evidence="1" type="ORF">ACOLOM_LOCUS7247</name>
</gene>
<keyword evidence="2" id="KW-1185">Reference proteome</keyword>
<organism evidence="1 2">
    <name type="scientific">Acaulospora colombiana</name>
    <dbReference type="NCBI Taxonomy" id="27376"/>
    <lineage>
        <taxon>Eukaryota</taxon>
        <taxon>Fungi</taxon>
        <taxon>Fungi incertae sedis</taxon>
        <taxon>Mucoromycota</taxon>
        <taxon>Glomeromycotina</taxon>
        <taxon>Glomeromycetes</taxon>
        <taxon>Diversisporales</taxon>
        <taxon>Acaulosporaceae</taxon>
        <taxon>Acaulospora</taxon>
    </lineage>
</organism>
<name>A0ACA9MZH9_9GLOM</name>
<reference evidence="1" key="1">
    <citation type="submission" date="2021-06" db="EMBL/GenBank/DDBJ databases">
        <authorList>
            <person name="Kallberg Y."/>
            <person name="Tangrot J."/>
            <person name="Rosling A."/>
        </authorList>
    </citation>
    <scope>NUCLEOTIDE SEQUENCE</scope>
    <source>
        <strain evidence="1">CL356</strain>
    </source>
</reference>
<dbReference type="Proteomes" id="UP000789525">
    <property type="component" value="Unassembled WGS sequence"/>
</dbReference>
<evidence type="ECO:0000313" key="2">
    <source>
        <dbReference type="Proteomes" id="UP000789525"/>
    </source>
</evidence>
<comment type="caution">
    <text evidence="1">The sequence shown here is derived from an EMBL/GenBank/DDBJ whole genome shotgun (WGS) entry which is preliminary data.</text>
</comment>
<proteinExistence type="predicted"/>
<feature type="non-terminal residue" evidence="1">
    <location>
        <position position="223"/>
    </location>
</feature>
<sequence>MNFYKECAGVLARMEEKKGSINSLLSDLQEKDRKRAAALVIETIKFIQAAGLLQQEKKNLRDRNLVLLLVHDLLLAKGIQAGDGPIKQAVMKHKTRLNAELVKVKIKKGATKVVDLVQSTALNLDSRRWIRVNTLRASEEEVLGALQKEGRGSIQFWKDSHIPHLLSFSPDIRLQDSELFRSGKIILQDKASCFPAFVLNPPSSKEAHVIDATAAPGNKTSHL</sequence>
<dbReference type="EMBL" id="CAJVPT010016338">
    <property type="protein sequence ID" value="CAG8618428.1"/>
    <property type="molecule type" value="Genomic_DNA"/>
</dbReference>
<protein>
    <submittedName>
        <fullName evidence="1">4295_t:CDS:1</fullName>
    </submittedName>
</protein>
<accession>A0ACA9MZH9</accession>